<comment type="similarity">
    <text evidence="2">Belongs to the short-chain dehydrogenases/reductases (SDR) family.</text>
</comment>
<dbReference type="GO" id="GO:0006635">
    <property type="term" value="P:fatty acid beta-oxidation"/>
    <property type="evidence" value="ECO:0007669"/>
    <property type="project" value="TreeGrafter"/>
</dbReference>
<dbReference type="SUPFAM" id="SSF55718">
    <property type="entry name" value="SCP-like"/>
    <property type="match status" value="1"/>
</dbReference>
<proteinExistence type="inferred from homology"/>
<dbReference type="GO" id="GO:0044594">
    <property type="term" value="F:17-beta-hydroxysteroid dehydrogenase (NAD+) activity"/>
    <property type="evidence" value="ECO:0007669"/>
    <property type="project" value="TreeGrafter"/>
</dbReference>
<sequence length="274" mass="29684">FVVGAGNFGGPKTSKEAIPVVDAPSRAPDAVVQEKTSVDQAALYRLSGDPNPLHIDPSFAAMGGFKSPILHGLCSFGYAVRHVMAKYADNDMSRFKSVKVRFSKPVLPGQTLQTEMWKEGKRIHFQTKVVENGNVSISGAYVDLHDALVSKSLPQVNDLKSSAIFQQMATTVRSTPGLAAKINAIFQWNITKDEAQATSWVVDLKSTKEGEVYEGQPHSGKADCTLTLSDDDFVKLSLQKLDPQKAFLEGKLKISGNILLAQKLGGIFSLSSKM</sequence>
<dbReference type="Gene3D" id="3.10.129.10">
    <property type="entry name" value="Hotdog Thioesterase"/>
    <property type="match status" value="1"/>
</dbReference>
<name>A0A0B7BA89_9EUPU</name>
<dbReference type="InterPro" id="IPR003033">
    <property type="entry name" value="SCP2_sterol-bd_dom"/>
</dbReference>
<evidence type="ECO:0000256" key="4">
    <source>
        <dbReference type="ARBA" id="ARBA00023239"/>
    </source>
</evidence>
<feature type="non-terminal residue" evidence="7">
    <location>
        <position position="1"/>
    </location>
</feature>
<dbReference type="AlphaFoldDB" id="A0A0B7BA89"/>
<reference evidence="7" key="1">
    <citation type="submission" date="2014-12" db="EMBL/GenBank/DDBJ databases">
        <title>Insight into the proteome of Arion vulgaris.</title>
        <authorList>
            <person name="Aradska J."/>
            <person name="Bulat T."/>
            <person name="Smidak R."/>
            <person name="Sarate P."/>
            <person name="Gangsoo J."/>
            <person name="Sialana F."/>
            <person name="Bilban M."/>
            <person name="Lubec G."/>
        </authorList>
    </citation>
    <scope>NUCLEOTIDE SEQUENCE</scope>
    <source>
        <tissue evidence="7">Skin</tissue>
    </source>
</reference>
<dbReference type="FunFam" id="3.10.129.10:FF:000013">
    <property type="entry name" value="Peroxisomal multifunctional enzyme type 2"/>
    <property type="match status" value="1"/>
</dbReference>
<dbReference type="Pfam" id="PF01575">
    <property type="entry name" value="MaoC_dehydratas"/>
    <property type="match status" value="1"/>
</dbReference>
<dbReference type="EMBL" id="HACG01043419">
    <property type="protein sequence ID" value="CEK90284.1"/>
    <property type="molecule type" value="Transcribed_RNA"/>
</dbReference>
<dbReference type="Pfam" id="PF02036">
    <property type="entry name" value="SCP2"/>
    <property type="match status" value="1"/>
</dbReference>
<dbReference type="CDD" id="cd03448">
    <property type="entry name" value="HDE_HSD"/>
    <property type="match status" value="1"/>
</dbReference>
<evidence type="ECO:0000256" key="2">
    <source>
        <dbReference type="ARBA" id="ARBA00006484"/>
    </source>
</evidence>
<dbReference type="SUPFAM" id="SSF54637">
    <property type="entry name" value="Thioesterase/thiol ester dehydrase-isomerase"/>
    <property type="match status" value="1"/>
</dbReference>
<dbReference type="InterPro" id="IPR036527">
    <property type="entry name" value="SCP2_sterol-bd_dom_sf"/>
</dbReference>
<dbReference type="InterPro" id="IPR002539">
    <property type="entry name" value="MaoC-like_dom"/>
</dbReference>
<dbReference type="GO" id="GO:0018812">
    <property type="term" value="F:3-hydroxyacyl-CoA dehydratase activity"/>
    <property type="evidence" value="ECO:0007669"/>
    <property type="project" value="UniProtKB-ARBA"/>
</dbReference>
<feature type="domain" description="SCP2" evidence="6">
    <location>
        <begin position="174"/>
        <end position="268"/>
    </location>
</feature>
<keyword evidence="3" id="KW-0576">Peroxisome</keyword>
<dbReference type="GO" id="GO:0003857">
    <property type="term" value="F:(3S)-3-hydroxyacyl-CoA dehydrogenase (NAD+) activity"/>
    <property type="evidence" value="ECO:0007669"/>
    <property type="project" value="TreeGrafter"/>
</dbReference>
<gene>
    <name evidence="7" type="primary">ORF175938</name>
</gene>
<dbReference type="GO" id="GO:0005777">
    <property type="term" value="C:peroxisome"/>
    <property type="evidence" value="ECO:0007669"/>
    <property type="project" value="UniProtKB-SubCell"/>
</dbReference>
<evidence type="ECO:0000259" key="6">
    <source>
        <dbReference type="Pfam" id="PF02036"/>
    </source>
</evidence>
<dbReference type="PANTHER" id="PTHR13078">
    <property type="entry name" value="PEROXISOMAL MULTIFUNCTIONAL ENZYME TYPE 2-RELATED"/>
    <property type="match status" value="1"/>
</dbReference>
<dbReference type="PANTHER" id="PTHR13078:SF56">
    <property type="entry name" value="PEROXISOMAL MULTIFUNCTIONAL ENZYME TYPE 2"/>
    <property type="match status" value="1"/>
</dbReference>
<evidence type="ECO:0008006" key="8">
    <source>
        <dbReference type="Google" id="ProtNLM"/>
    </source>
</evidence>
<accession>A0A0B7BA89</accession>
<evidence type="ECO:0000256" key="3">
    <source>
        <dbReference type="ARBA" id="ARBA00023140"/>
    </source>
</evidence>
<organism evidence="7">
    <name type="scientific">Arion vulgaris</name>
    <dbReference type="NCBI Taxonomy" id="1028688"/>
    <lineage>
        <taxon>Eukaryota</taxon>
        <taxon>Metazoa</taxon>
        <taxon>Spiralia</taxon>
        <taxon>Lophotrochozoa</taxon>
        <taxon>Mollusca</taxon>
        <taxon>Gastropoda</taxon>
        <taxon>Heterobranchia</taxon>
        <taxon>Euthyneura</taxon>
        <taxon>Panpulmonata</taxon>
        <taxon>Eupulmonata</taxon>
        <taxon>Stylommatophora</taxon>
        <taxon>Helicina</taxon>
        <taxon>Arionoidea</taxon>
        <taxon>Arionidae</taxon>
        <taxon>Arion</taxon>
    </lineage>
</organism>
<feature type="domain" description="MaoC-like" evidence="5">
    <location>
        <begin position="23"/>
        <end position="138"/>
    </location>
</feature>
<evidence type="ECO:0000256" key="1">
    <source>
        <dbReference type="ARBA" id="ARBA00004275"/>
    </source>
</evidence>
<evidence type="ECO:0000259" key="5">
    <source>
        <dbReference type="Pfam" id="PF01575"/>
    </source>
</evidence>
<protein>
    <recommendedName>
        <fullName evidence="8">MaoC-like domain-containing protein</fullName>
    </recommendedName>
</protein>
<dbReference type="Gene3D" id="3.30.1050.10">
    <property type="entry name" value="SCP2 sterol-binding domain"/>
    <property type="match status" value="1"/>
</dbReference>
<evidence type="ECO:0000313" key="7">
    <source>
        <dbReference type="EMBL" id="CEK90284.1"/>
    </source>
</evidence>
<dbReference type="InterPro" id="IPR029069">
    <property type="entry name" value="HotDog_dom_sf"/>
</dbReference>
<keyword evidence="4" id="KW-0456">Lyase</keyword>
<comment type="subcellular location">
    <subcellularLocation>
        <location evidence="1">Peroxisome</location>
    </subcellularLocation>
</comment>